<feature type="non-terminal residue" evidence="2">
    <location>
        <position position="1"/>
    </location>
</feature>
<dbReference type="EMBL" id="CAWUFR010000637">
    <property type="protein sequence ID" value="CAK6980029.1"/>
    <property type="molecule type" value="Genomic_DNA"/>
</dbReference>
<comment type="caution">
    <text evidence="2">The sequence shown here is derived from an EMBL/GenBank/DDBJ whole genome shotgun (WGS) entry which is preliminary data.</text>
</comment>
<protein>
    <submittedName>
        <fullName evidence="2">Uncharacterized protein</fullName>
    </submittedName>
</protein>
<evidence type="ECO:0000256" key="1">
    <source>
        <dbReference type="SAM" id="MobiDB-lite"/>
    </source>
</evidence>
<keyword evidence="3" id="KW-1185">Reference proteome</keyword>
<evidence type="ECO:0000313" key="2">
    <source>
        <dbReference type="EMBL" id="CAK6980029.1"/>
    </source>
</evidence>
<gene>
    <name evidence="2" type="ORF">FSCOSCO3_A009176</name>
</gene>
<proteinExistence type="predicted"/>
<dbReference type="Proteomes" id="UP001314229">
    <property type="component" value="Unassembled WGS sequence"/>
</dbReference>
<sequence>GGVMEPICHAMESGSLTAHSLHVTLMAAGDSEAMLVDSQRRRRTGNVTSGCFSRKWGKGDTPQKWL</sequence>
<accession>A0AAV1QAG0</accession>
<organism evidence="2 3">
    <name type="scientific">Scomber scombrus</name>
    <name type="common">Atlantic mackerel</name>
    <name type="synonym">Scomber vernalis</name>
    <dbReference type="NCBI Taxonomy" id="13677"/>
    <lineage>
        <taxon>Eukaryota</taxon>
        <taxon>Metazoa</taxon>
        <taxon>Chordata</taxon>
        <taxon>Craniata</taxon>
        <taxon>Vertebrata</taxon>
        <taxon>Euteleostomi</taxon>
        <taxon>Actinopterygii</taxon>
        <taxon>Neopterygii</taxon>
        <taxon>Teleostei</taxon>
        <taxon>Neoteleostei</taxon>
        <taxon>Acanthomorphata</taxon>
        <taxon>Pelagiaria</taxon>
        <taxon>Scombriformes</taxon>
        <taxon>Scombridae</taxon>
        <taxon>Scomber</taxon>
    </lineage>
</organism>
<name>A0AAV1QAG0_SCOSC</name>
<evidence type="ECO:0000313" key="3">
    <source>
        <dbReference type="Proteomes" id="UP001314229"/>
    </source>
</evidence>
<feature type="region of interest" description="Disordered" evidence="1">
    <location>
        <begin position="46"/>
        <end position="66"/>
    </location>
</feature>
<reference evidence="2 3" key="1">
    <citation type="submission" date="2024-01" db="EMBL/GenBank/DDBJ databases">
        <authorList>
            <person name="Alioto T."/>
            <person name="Alioto T."/>
            <person name="Gomez Garrido J."/>
        </authorList>
    </citation>
    <scope>NUCLEOTIDE SEQUENCE [LARGE SCALE GENOMIC DNA]</scope>
</reference>
<dbReference type="AlphaFoldDB" id="A0AAV1QAG0"/>